<dbReference type="GO" id="GO:0020037">
    <property type="term" value="F:heme binding"/>
    <property type="evidence" value="ECO:0007669"/>
    <property type="project" value="InterPro"/>
</dbReference>
<dbReference type="InterPro" id="IPR013042">
    <property type="entry name" value="DUF1592"/>
</dbReference>
<dbReference type="AlphaFoldDB" id="A0A1U7CJ21"/>
<dbReference type="Pfam" id="PF07626">
    <property type="entry name" value="PSD3"/>
    <property type="match status" value="1"/>
</dbReference>
<dbReference type="KEGG" id="pbor:BSF38_00291"/>
<evidence type="ECO:0000259" key="5">
    <source>
        <dbReference type="Pfam" id="PF07635"/>
    </source>
</evidence>
<feature type="domain" description="Cytochrome C Planctomycete-type" evidence="5">
    <location>
        <begin position="53"/>
        <end position="99"/>
    </location>
</feature>
<feature type="domain" description="DUF1587" evidence="2">
    <location>
        <begin position="138"/>
        <end position="202"/>
    </location>
</feature>
<dbReference type="SUPFAM" id="SSF46626">
    <property type="entry name" value="Cytochrome c"/>
    <property type="match status" value="1"/>
</dbReference>
<dbReference type="InterPro" id="IPR013039">
    <property type="entry name" value="DUF1588"/>
</dbReference>
<evidence type="ECO:0000313" key="7">
    <source>
        <dbReference type="EMBL" id="APW58883.1"/>
    </source>
</evidence>
<proteinExistence type="predicted"/>
<keyword evidence="8" id="KW-1185">Reference proteome</keyword>
<protein>
    <submittedName>
        <fullName evidence="7">Cytochrome C</fullName>
    </submittedName>
</protein>
<dbReference type="Proteomes" id="UP000186309">
    <property type="component" value="Chromosome"/>
</dbReference>
<evidence type="ECO:0000259" key="2">
    <source>
        <dbReference type="Pfam" id="PF07626"/>
    </source>
</evidence>
<dbReference type="Pfam" id="PF07631">
    <property type="entry name" value="PSD4"/>
    <property type="match status" value="1"/>
</dbReference>
<reference evidence="8" key="1">
    <citation type="submission" date="2016-12" db="EMBL/GenBank/DDBJ databases">
        <title>Comparative genomics of four Isosphaeraceae planctomycetes: a common pool of plasmids and glycoside hydrolase genes.</title>
        <authorList>
            <person name="Ivanova A."/>
        </authorList>
    </citation>
    <scope>NUCLEOTIDE SEQUENCE [LARGE SCALE GENOMIC DNA]</scope>
    <source>
        <strain evidence="8">PX4</strain>
    </source>
</reference>
<dbReference type="InterPro" id="IPR011478">
    <property type="entry name" value="DUF1585"/>
</dbReference>
<dbReference type="InterPro" id="IPR011429">
    <property type="entry name" value="Cyt_c_Planctomycete-type"/>
</dbReference>
<dbReference type="EMBL" id="CP019082">
    <property type="protein sequence ID" value="APW58883.1"/>
    <property type="molecule type" value="Genomic_DNA"/>
</dbReference>
<feature type="domain" description="DUF1588" evidence="3">
    <location>
        <begin position="791"/>
        <end position="890"/>
    </location>
</feature>
<dbReference type="GO" id="GO:0009055">
    <property type="term" value="F:electron transfer activity"/>
    <property type="evidence" value="ECO:0007669"/>
    <property type="project" value="InterPro"/>
</dbReference>
<dbReference type="STRING" id="1387353.BSF38_00291"/>
<name>A0A1U7CJ21_9BACT</name>
<evidence type="ECO:0000259" key="1">
    <source>
        <dbReference type="Pfam" id="PF07624"/>
    </source>
</evidence>
<gene>
    <name evidence="7" type="ORF">BSF38_00291</name>
</gene>
<feature type="domain" description="DUF1595" evidence="6">
    <location>
        <begin position="570"/>
        <end position="628"/>
    </location>
</feature>
<dbReference type="Pfam" id="PF07637">
    <property type="entry name" value="PSD5"/>
    <property type="match status" value="1"/>
</dbReference>
<dbReference type="InterPro" id="IPR036909">
    <property type="entry name" value="Cyt_c-like_dom_sf"/>
</dbReference>
<feature type="domain" description="DUF1585" evidence="1">
    <location>
        <begin position="907"/>
        <end position="978"/>
    </location>
</feature>
<dbReference type="Pfam" id="PF07624">
    <property type="entry name" value="PSD2"/>
    <property type="match status" value="1"/>
</dbReference>
<accession>A0A1U7CJ21</accession>
<dbReference type="RefSeq" id="WP_237170694.1">
    <property type="nucleotide sequence ID" value="NZ_CP019082.1"/>
</dbReference>
<evidence type="ECO:0000259" key="3">
    <source>
        <dbReference type="Pfam" id="PF07627"/>
    </source>
</evidence>
<dbReference type="Pfam" id="PF07635">
    <property type="entry name" value="PSCyt1"/>
    <property type="match status" value="1"/>
</dbReference>
<sequence>MMRTTFPLAAASGLVLAVFGLGTVADEPRPERSPAPIEVRFRESVRPFLETHCLGCHGAEKPKGDLDLSGFATAESVAKDLPRWALVLEQLEAGTMPPAKAKQQPTAEARAELIAWIGAVRKLEAARNAGDPGPVAARRLSNAEYDHTIRDLTGFDLQPTKEFPVDPANEAGFDNSAESLAMSPALVKKYLQAARDVADHLVLTPDGLAFAPHSMLADTDRDKYCVNAVINFYKRQKTDYADYFLAAWRLQHRAAMSKPNASLETLAAEAGLSSKYLTTIWAVLTERPEEVGPIAALQAMWRALPESEDVARAGCERMRDFVVGLRRQLTPEVKNLTARGIDSGTQPFVLWKNRQFVANRMRYAGGASKLHTSELALEGAAAKALSIPENPEDLKRYEATFDRFCKTFPDAFFVSERARVYLDPKNDKGNAGRLLSAGFHSMTGYFRDDGPLYELMLDENGRRELDRLWRAFDFITGAPMRQYSSYLWYERAETGFMKGDEAFDFVRAEDKDAASEAKLGRLADVYLAKARRLKASDQAITAIQDQFKIFAETIHRVDRDRQEAEPRHVEALQAFAERAYRRPLTNDERQGVAAFYRVLRAEDGLGHEDAVRDTIVSVLMSPHFCYRVDLPGAGAGVQPLSDYDLASRLSYFLWASMPDQELLSHAAASDLHRPETLAAQARRMLRDDRVRGLATEFGGNWLDFRRFEEHNSVDRGRFPTFDDELRRSMFEEPIRFFVDLVRNDRPVIQFLDAKHTFVNPALARHYGMPAPASDAGPDGWARVDDATRYGRGGLLPMAVFLTKNSPGLRTSPVKRGYWVVRRLLGENIPPPPANVPDLPDDEAKLGDRTLRETLARHRADKACAGCHERFDSVGLAFEGYGPVGEAREKDLGGRPVDTRATFPRGGEGVGFEGLRAYVLAQRREEFVENLCRKLLAYALGRSLIPSDDVTIDAMRKRLTDDGSRFGGLVETIVTSPQFRNKRIEGAKAE</sequence>
<organism evidence="7 8">
    <name type="scientific">Paludisphaera borealis</name>
    <dbReference type="NCBI Taxonomy" id="1387353"/>
    <lineage>
        <taxon>Bacteria</taxon>
        <taxon>Pseudomonadati</taxon>
        <taxon>Planctomycetota</taxon>
        <taxon>Planctomycetia</taxon>
        <taxon>Isosphaerales</taxon>
        <taxon>Isosphaeraceae</taxon>
        <taxon>Paludisphaera</taxon>
    </lineage>
</organism>
<dbReference type="Pfam" id="PF07627">
    <property type="entry name" value="PSCyt3"/>
    <property type="match status" value="1"/>
</dbReference>
<feature type="domain" description="DUF1592" evidence="4">
    <location>
        <begin position="640"/>
        <end position="768"/>
    </location>
</feature>
<evidence type="ECO:0000259" key="6">
    <source>
        <dbReference type="Pfam" id="PF07637"/>
    </source>
</evidence>
<evidence type="ECO:0000313" key="8">
    <source>
        <dbReference type="Proteomes" id="UP000186309"/>
    </source>
</evidence>
<dbReference type="InterPro" id="IPR013036">
    <property type="entry name" value="DUF1587"/>
</dbReference>
<dbReference type="InterPro" id="IPR013043">
    <property type="entry name" value="DUF1595"/>
</dbReference>
<evidence type="ECO:0000259" key="4">
    <source>
        <dbReference type="Pfam" id="PF07631"/>
    </source>
</evidence>